<comment type="pathway">
    <text evidence="1">Cofactor biosynthesis; pyrroloquinoline quinone biosynthesis.</text>
</comment>
<evidence type="ECO:0000256" key="1">
    <source>
        <dbReference type="ARBA" id="ARBA00004886"/>
    </source>
</evidence>
<keyword evidence="3" id="KW-0884">PQQ biosynthesis</keyword>
<comment type="subunit">
    <text evidence="2">Monomer. Interacts with PqqE.</text>
</comment>
<dbReference type="Pfam" id="PF05402">
    <property type="entry name" value="PqqD"/>
    <property type="match status" value="1"/>
</dbReference>
<dbReference type="Proteomes" id="UP000199377">
    <property type="component" value="Unassembled WGS sequence"/>
</dbReference>
<dbReference type="GO" id="GO:0048038">
    <property type="term" value="F:quinone binding"/>
    <property type="evidence" value="ECO:0007669"/>
    <property type="project" value="InterPro"/>
</dbReference>
<proteinExistence type="predicted"/>
<dbReference type="InterPro" id="IPR041881">
    <property type="entry name" value="PqqD_sf"/>
</dbReference>
<dbReference type="Gene3D" id="1.10.10.1150">
    <property type="entry name" value="Coenzyme PQQ synthesis protein D (PqqD)"/>
    <property type="match status" value="1"/>
</dbReference>
<evidence type="ECO:0000313" key="4">
    <source>
        <dbReference type="EMBL" id="SFH96410.1"/>
    </source>
</evidence>
<sequence length="92" mass="10208">MSLADHHRPRLLRGVRVKRDRVRGVDVLLAPERVLRLDPVGCAILAETDGERSFADIVAALAARFDAPPARIAADARTFLQTLIDRRIAEAR</sequence>
<gene>
    <name evidence="4" type="ORF">SAMN05216258_103285</name>
</gene>
<evidence type="ECO:0000256" key="2">
    <source>
        <dbReference type="ARBA" id="ARBA00011741"/>
    </source>
</evidence>
<keyword evidence="5" id="KW-1185">Reference proteome</keyword>
<reference evidence="4 5" key="1">
    <citation type="submission" date="2016-10" db="EMBL/GenBank/DDBJ databases">
        <authorList>
            <person name="de Groot N.N."/>
        </authorList>
    </citation>
    <scope>NUCLEOTIDE SEQUENCE [LARGE SCALE GENOMIC DNA]</scope>
    <source>
        <strain evidence="4 5">CGMCC 1.11030</strain>
    </source>
</reference>
<organism evidence="4 5">
    <name type="scientific">Albimonas pacifica</name>
    <dbReference type="NCBI Taxonomy" id="1114924"/>
    <lineage>
        <taxon>Bacteria</taxon>
        <taxon>Pseudomonadati</taxon>
        <taxon>Pseudomonadota</taxon>
        <taxon>Alphaproteobacteria</taxon>
        <taxon>Rhodobacterales</taxon>
        <taxon>Paracoccaceae</taxon>
        <taxon>Albimonas</taxon>
    </lineage>
</organism>
<evidence type="ECO:0000313" key="5">
    <source>
        <dbReference type="Proteomes" id="UP000199377"/>
    </source>
</evidence>
<dbReference type="STRING" id="1114924.SAMN05216258_103285"/>
<dbReference type="UniPathway" id="UPA00539"/>
<dbReference type="EMBL" id="FOQH01000003">
    <property type="protein sequence ID" value="SFH96410.1"/>
    <property type="molecule type" value="Genomic_DNA"/>
</dbReference>
<protein>
    <submittedName>
        <fullName evidence="4">Pyrroloquinoline quinone biosynthesis protein D</fullName>
    </submittedName>
</protein>
<dbReference type="RefSeq" id="WP_092859068.1">
    <property type="nucleotide sequence ID" value="NZ_FOQH01000003.1"/>
</dbReference>
<dbReference type="GO" id="GO:0018189">
    <property type="term" value="P:pyrroloquinoline quinone biosynthetic process"/>
    <property type="evidence" value="ECO:0007669"/>
    <property type="project" value="UniProtKB-UniPathway"/>
</dbReference>
<name>A0A1I3EBP9_9RHOB</name>
<dbReference type="InterPro" id="IPR022479">
    <property type="entry name" value="PqqD_bac"/>
</dbReference>
<dbReference type="AlphaFoldDB" id="A0A1I3EBP9"/>
<dbReference type="NCBIfam" id="TIGR03859">
    <property type="entry name" value="PQQ_PqqD"/>
    <property type="match status" value="1"/>
</dbReference>
<evidence type="ECO:0000256" key="3">
    <source>
        <dbReference type="ARBA" id="ARBA00022905"/>
    </source>
</evidence>
<dbReference type="InterPro" id="IPR008792">
    <property type="entry name" value="PQQD"/>
</dbReference>
<accession>A0A1I3EBP9</accession>